<evidence type="ECO:0000256" key="8">
    <source>
        <dbReference type="RuleBase" id="RU003953"/>
    </source>
</evidence>
<dbReference type="EC" id="2.7.7.19" evidence="7"/>
<evidence type="ECO:0000256" key="9">
    <source>
        <dbReference type="SAM" id="MobiDB-lite"/>
    </source>
</evidence>
<feature type="domain" description="Polymerase A arginine-rich C-terminal" evidence="11">
    <location>
        <begin position="327"/>
        <end position="444"/>
    </location>
</feature>
<keyword evidence="2 7" id="KW-0808">Transferase</keyword>
<comment type="similarity">
    <text evidence="7 8">Belongs to the tRNA nucleotidyltransferase/poly(A) polymerase family.</text>
</comment>
<dbReference type="PANTHER" id="PTHR43051:SF1">
    <property type="entry name" value="POLYNUCLEOTIDE ADENYLYLTRANSFERASE FAMILY PROTEIN"/>
    <property type="match status" value="1"/>
</dbReference>
<keyword evidence="14" id="KW-1185">Reference proteome</keyword>
<dbReference type="HAMAP" id="MF_00957">
    <property type="entry name" value="PolyA_pol"/>
    <property type="match status" value="1"/>
</dbReference>
<feature type="active site" evidence="7">
    <location>
        <position position="154"/>
    </location>
</feature>
<dbReference type="CDD" id="cd05398">
    <property type="entry name" value="NT_ClassII-CCAase"/>
    <property type="match status" value="1"/>
</dbReference>
<dbReference type="Gene3D" id="1.10.3090.10">
    <property type="entry name" value="cca-adding enzyme, domain 2"/>
    <property type="match status" value="1"/>
</dbReference>
<dbReference type="Pfam" id="PF12626">
    <property type="entry name" value="PolyA_pol_arg_C"/>
    <property type="match status" value="1"/>
</dbReference>
<evidence type="ECO:0000256" key="6">
    <source>
        <dbReference type="ARBA" id="ARBA00023163"/>
    </source>
</evidence>
<dbReference type="NCBIfam" id="TIGR01942">
    <property type="entry name" value="pcnB"/>
    <property type="match status" value="1"/>
</dbReference>
<accession>A0ABQ3B9S1</accession>
<keyword evidence="6 7" id="KW-0804">Transcription</keyword>
<dbReference type="Pfam" id="PF01743">
    <property type="entry name" value="PolyA_pol"/>
    <property type="match status" value="1"/>
</dbReference>
<feature type="region of interest" description="Disordered" evidence="9">
    <location>
        <begin position="420"/>
        <end position="452"/>
    </location>
</feature>
<dbReference type="InterPro" id="IPR043519">
    <property type="entry name" value="NT_sf"/>
</dbReference>
<evidence type="ECO:0000256" key="4">
    <source>
        <dbReference type="ARBA" id="ARBA00022840"/>
    </source>
</evidence>
<dbReference type="InterPro" id="IPR032828">
    <property type="entry name" value="PolyA_RNA-bd"/>
</dbReference>
<dbReference type="SUPFAM" id="SSF81891">
    <property type="entry name" value="Poly A polymerase C-terminal region-like"/>
    <property type="match status" value="1"/>
</dbReference>
<evidence type="ECO:0000313" key="14">
    <source>
        <dbReference type="Proteomes" id="UP000619761"/>
    </source>
</evidence>
<dbReference type="SUPFAM" id="SSF81301">
    <property type="entry name" value="Nucleotidyltransferase"/>
    <property type="match status" value="1"/>
</dbReference>
<dbReference type="InterPro" id="IPR002646">
    <property type="entry name" value="PolA_pol_head_dom"/>
</dbReference>
<dbReference type="Pfam" id="PF12627">
    <property type="entry name" value="PolyA_pol_RNAbd"/>
    <property type="match status" value="1"/>
</dbReference>
<dbReference type="Proteomes" id="UP000619761">
    <property type="component" value="Unassembled WGS sequence"/>
</dbReference>
<keyword evidence="3 7" id="KW-0547">Nucleotide-binding</keyword>
<dbReference type="InterPro" id="IPR052191">
    <property type="entry name" value="tRNA_ntf/polyA_polymerase_I"/>
</dbReference>
<dbReference type="Gene3D" id="3.30.460.10">
    <property type="entry name" value="Beta Polymerase, domain 2"/>
    <property type="match status" value="1"/>
</dbReference>
<protein>
    <recommendedName>
        <fullName evidence="7">Poly(A) polymerase I</fullName>
        <shortName evidence="7">PAP I</shortName>
        <ecNumber evidence="7">2.7.7.19</ecNumber>
    </recommendedName>
</protein>
<evidence type="ECO:0000259" key="12">
    <source>
        <dbReference type="Pfam" id="PF12627"/>
    </source>
</evidence>
<feature type="active site" evidence="7">
    <location>
        <position position="75"/>
    </location>
</feature>
<evidence type="ECO:0000259" key="10">
    <source>
        <dbReference type="Pfam" id="PF01743"/>
    </source>
</evidence>
<comment type="catalytic activity">
    <reaction evidence="7">
        <text>RNA(n) + ATP = RNA(n)-3'-adenine ribonucleotide + diphosphate</text>
        <dbReference type="Rhea" id="RHEA:11332"/>
        <dbReference type="Rhea" id="RHEA-COMP:14527"/>
        <dbReference type="Rhea" id="RHEA-COMP:17347"/>
        <dbReference type="ChEBI" id="CHEBI:30616"/>
        <dbReference type="ChEBI" id="CHEBI:33019"/>
        <dbReference type="ChEBI" id="CHEBI:140395"/>
        <dbReference type="ChEBI" id="CHEBI:173115"/>
        <dbReference type="EC" id="2.7.7.19"/>
    </reaction>
</comment>
<comment type="function">
    <text evidence="7">Adds poly(A) tail to the 3' end of many RNAs, which usually targets these RNAs for decay. Plays a significant role in the global control of gene expression, through influencing the rate of transcript degradation, and in the general RNA quality control.</text>
</comment>
<sequence length="452" mass="51375">MDIMLKRLINLFSSRPVEPKSGSLTVIPRDQHNISRKNISPAAIKIIKQLEEAGFTAYLVGGGVRDLLLGGHPKDFDIATDAKPEEIKRVFRSARIIGRRFQIVHVRFGREVFEVTTFRGHHEDVAHAKSKTEEGMLLRDNVYGTIETDAARRDFTVNALYYTTRDFSVHDYCNGLEDIKNRTLRIIGDPATRYKEDPVRMLRAVRFAAKLGFKIEPNTAKPIRELGSLLNNVPEARLFEEVLKLFLNGSATATFTLLREYDLLKQLFPGADTAIKAGDELGAALIERSMINTDKRIRAEKTVTPAFIYAALLWPALQHEQKLLEGKMPPQAAYLEACQNVISRQLARTSIPKRFLIPMREIWDLQARLPGRQGMRALRLLDHPRFRAAYDFLLMREDAGEKLNGLGSWWTAFQSADDEQREQMVKDLGKQNTTSRPRRRRPRKPAGAASAE</sequence>
<dbReference type="PANTHER" id="PTHR43051">
    <property type="entry name" value="POLYNUCLEOTIDE ADENYLYLTRANSFERASE FAMILY PROTEIN"/>
    <property type="match status" value="1"/>
</dbReference>
<reference evidence="14" key="1">
    <citation type="journal article" date="2019" name="Int. J. Syst. Evol. Microbiol.">
        <title>The Global Catalogue of Microorganisms (GCM) 10K type strain sequencing project: providing services to taxonomists for standard genome sequencing and annotation.</title>
        <authorList>
            <consortium name="The Broad Institute Genomics Platform"/>
            <consortium name="The Broad Institute Genome Sequencing Center for Infectious Disease"/>
            <person name="Wu L."/>
            <person name="Ma J."/>
        </authorList>
    </citation>
    <scope>NUCLEOTIDE SEQUENCE [LARGE SCALE GENOMIC DNA]</scope>
    <source>
        <strain evidence="14">KCTC 32239</strain>
    </source>
</reference>
<dbReference type="InterPro" id="IPR010206">
    <property type="entry name" value="PolA_pol_I"/>
</dbReference>
<organism evidence="13 14">
    <name type="scientific">Cellvibrio zantedeschiae</name>
    <dbReference type="NCBI Taxonomy" id="1237077"/>
    <lineage>
        <taxon>Bacteria</taxon>
        <taxon>Pseudomonadati</taxon>
        <taxon>Pseudomonadota</taxon>
        <taxon>Gammaproteobacteria</taxon>
        <taxon>Cellvibrionales</taxon>
        <taxon>Cellvibrionaceae</taxon>
        <taxon>Cellvibrio</taxon>
    </lineage>
</organism>
<name>A0ABQ3B9S1_9GAMM</name>
<feature type="domain" description="tRNA nucleotidyltransferase/poly(A) polymerase RNA and SrmB- binding" evidence="12">
    <location>
        <begin position="212"/>
        <end position="273"/>
    </location>
</feature>
<evidence type="ECO:0000259" key="11">
    <source>
        <dbReference type="Pfam" id="PF12626"/>
    </source>
</evidence>
<evidence type="ECO:0000256" key="7">
    <source>
        <dbReference type="HAMAP-Rule" id="MF_00957"/>
    </source>
</evidence>
<evidence type="ECO:0000313" key="13">
    <source>
        <dbReference type="EMBL" id="GGY80055.1"/>
    </source>
</evidence>
<keyword evidence="5 7" id="KW-0694">RNA-binding</keyword>
<evidence type="ECO:0000256" key="3">
    <source>
        <dbReference type="ARBA" id="ARBA00022741"/>
    </source>
</evidence>
<comment type="caution">
    <text evidence="13">The sequence shown here is derived from an EMBL/GenBank/DDBJ whole genome shotgun (WGS) entry which is preliminary data.</text>
</comment>
<gene>
    <name evidence="7 13" type="primary">pcnB</name>
    <name evidence="13" type="ORF">GCM10011613_26340</name>
</gene>
<dbReference type="EMBL" id="BMYZ01000002">
    <property type="protein sequence ID" value="GGY80055.1"/>
    <property type="molecule type" value="Genomic_DNA"/>
</dbReference>
<proteinExistence type="inferred from homology"/>
<evidence type="ECO:0000256" key="5">
    <source>
        <dbReference type="ARBA" id="ARBA00022884"/>
    </source>
</evidence>
<feature type="active site" evidence="7">
    <location>
        <position position="77"/>
    </location>
</feature>
<feature type="domain" description="Poly A polymerase head" evidence="10">
    <location>
        <begin position="57"/>
        <end position="185"/>
    </location>
</feature>
<keyword evidence="1 7" id="KW-0507">mRNA processing</keyword>
<keyword evidence="4 7" id="KW-0067">ATP-binding</keyword>
<evidence type="ECO:0000256" key="1">
    <source>
        <dbReference type="ARBA" id="ARBA00022664"/>
    </source>
</evidence>
<dbReference type="InterPro" id="IPR025866">
    <property type="entry name" value="PolyA_pol_arg_C_dom"/>
</dbReference>
<evidence type="ECO:0000256" key="2">
    <source>
        <dbReference type="ARBA" id="ARBA00022679"/>
    </source>
</evidence>